<dbReference type="RefSeq" id="WP_055450380.1">
    <property type="nucleotide sequence ID" value="NZ_CYHF01000004.1"/>
</dbReference>
<dbReference type="STRING" id="339866.GCA_001418255_01484"/>
<organism evidence="1 2">
    <name type="scientific">Thiomonas bhubaneswarensis</name>
    <dbReference type="NCBI Taxonomy" id="339866"/>
    <lineage>
        <taxon>Bacteria</taxon>
        <taxon>Pseudomonadati</taxon>
        <taxon>Pseudomonadota</taxon>
        <taxon>Betaproteobacteria</taxon>
        <taxon>Burkholderiales</taxon>
        <taxon>Thiomonas</taxon>
    </lineage>
</organism>
<reference evidence="2" key="1">
    <citation type="submission" date="2015-08" db="EMBL/GenBank/DDBJ databases">
        <authorList>
            <person name="Varghese N."/>
        </authorList>
    </citation>
    <scope>NUCLEOTIDE SEQUENCE [LARGE SCALE GENOMIC DNA]</scope>
    <source>
        <strain evidence="2">DSM 18181</strain>
    </source>
</reference>
<gene>
    <name evidence="1" type="ORF">Ga0061069_104254</name>
</gene>
<accession>A0A0K6I0W6</accession>
<evidence type="ECO:0000313" key="1">
    <source>
        <dbReference type="EMBL" id="CUA96716.1"/>
    </source>
</evidence>
<name>A0A0K6I0W6_9BURK</name>
<keyword evidence="2" id="KW-1185">Reference proteome</keyword>
<evidence type="ECO:0000313" key="2">
    <source>
        <dbReference type="Proteomes" id="UP000183649"/>
    </source>
</evidence>
<dbReference type="EMBL" id="CYHF01000004">
    <property type="protein sequence ID" value="CUA96716.1"/>
    <property type="molecule type" value="Genomic_DNA"/>
</dbReference>
<protein>
    <submittedName>
        <fullName evidence="1">Uncharacterized protein</fullName>
    </submittedName>
</protein>
<dbReference type="AlphaFoldDB" id="A0A0K6I0W6"/>
<sequence length="69" mass="7018">MNQAVSNGNQAVSLVQGFTQLQSTQGYSLGNGGNIGLSSISSLSTVSAVDVSTLATANSLQQSYLKLLP</sequence>
<dbReference type="Proteomes" id="UP000183649">
    <property type="component" value="Unassembled WGS sequence"/>
</dbReference>
<proteinExistence type="predicted"/>